<dbReference type="EMBL" id="JGZC01000004">
    <property type="protein sequence ID" value="KFI71061.1"/>
    <property type="molecule type" value="Genomic_DNA"/>
</dbReference>
<keyword evidence="5" id="KW-1185">Reference proteome</keyword>
<keyword evidence="4" id="KW-0378">Hydrolase</keyword>
<dbReference type="GO" id="GO:0004519">
    <property type="term" value="F:endonuclease activity"/>
    <property type="evidence" value="ECO:0007669"/>
    <property type="project" value="UniProtKB-KW"/>
</dbReference>
<organism evidence="4 5">
    <name type="scientific">Bifidobacterium merycicum</name>
    <dbReference type="NCBI Taxonomy" id="78345"/>
    <lineage>
        <taxon>Bacteria</taxon>
        <taxon>Bacillati</taxon>
        <taxon>Actinomycetota</taxon>
        <taxon>Actinomycetes</taxon>
        <taxon>Bifidobacteriales</taxon>
        <taxon>Bifidobacteriaceae</taxon>
        <taxon>Bifidobacterium</taxon>
    </lineage>
</organism>
<evidence type="ECO:0000313" key="4">
    <source>
        <dbReference type="EMBL" id="KFI71061.1"/>
    </source>
</evidence>
<dbReference type="SUPFAM" id="SSF56219">
    <property type="entry name" value="DNase I-like"/>
    <property type="match status" value="1"/>
</dbReference>
<accession>A0A087BJ61</accession>
<dbReference type="Pfam" id="PF03372">
    <property type="entry name" value="Exo_endo_phos"/>
    <property type="match status" value="1"/>
</dbReference>
<dbReference type="GO" id="GO:0004527">
    <property type="term" value="F:exonuclease activity"/>
    <property type="evidence" value="ECO:0007669"/>
    <property type="project" value="UniProtKB-KW"/>
</dbReference>
<protein>
    <submittedName>
        <fullName evidence="4">Endonuclease/exonuclease/phosphatase</fullName>
    </submittedName>
</protein>
<keyword evidence="4" id="KW-0255">Endonuclease</keyword>
<feature type="transmembrane region" description="Helical" evidence="2">
    <location>
        <begin position="55"/>
        <end position="76"/>
    </location>
</feature>
<name>A0A087BJ61_9BIFI</name>
<sequence>MASSRNNGKSGGKSAGRKTGTKSGNKMTKPSVKTGKSNGNSKGMSAKALRKKRRLTGALAGLLTVVMIAEIVLRLLSADLQALPYIPIILLFVPWFILVGALASGLAVFSRRPVVALLAFACLGVNCWWQYPFFSPTHPLSVAATSAVAHSIADTDDQYARVMTLNVYKGEADAQTIVDLVREERVEVLALQETTNDFVEQLKNAHIETYLPYSQVSTMDGAYGNGLWSATPLAEPVDDAVNSSASFMPGGTVQFSGGQKAVRFVSVHTTSPRQGDWRQWKRSLDELGLKRGDEGTRYVFMGDFNATMDHASMREFLGARFRDAAYGSGHGFAFTSPTNLFAVPAVAAVDHVVVDSDMTAGQVQVKRITGSDHAALLATIDVGR</sequence>
<dbReference type="eggNOG" id="COG3568">
    <property type="taxonomic scope" value="Bacteria"/>
</dbReference>
<dbReference type="OrthoDB" id="2340043at2"/>
<keyword evidence="2" id="KW-0812">Transmembrane</keyword>
<evidence type="ECO:0000259" key="3">
    <source>
        <dbReference type="Pfam" id="PF03372"/>
    </source>
</evidence>
<feature type="compositionally biased region" description="Polar residues" evidence="1">
    <location>
        <begin position="34"/>
        <end position="43"/>
    </location>
</feature>
<dbReference type="Proteomes" id="UP000029060">
    <property type="component" value="Unassembled WGS sequence"/>
</dbReference>
<evidence type="ECO:0000313" key="5">
    <source>
        <dbReference type="Proteomes" id="UP000029060"/>
    </source>
</evidence>
<dbReference type="STRING" id="78345.BMERY_1281"/>
<dbReference type="Gene3D" id="3.60.10.10">
    <property type="entry name" value="Endonuclease/exonuclease/phosphatase"/>
    <property type="match status" value="1"/>
</dbReference>
<dbReference type="InterPro" id="IPR036691">
    <property type="entry name" value="Endo/exonu/phosph_ase_sf"/>
</dbReference>
<gene>
    <name evidence="4" type="ORF">BMERY_1281</name>
</gene>
<dbReference type="AlphaFoldDB" id="A0A087BJ61"/>
<feature type="transmembrane region" description="Helical" evidence="2">
    <location>
        <begin position="114"/>
        <end position="131"/>
    </location>
</feature>
<dbReference type="InterPro" id="IPR005135">
    <property type="entry name" value="Endo/exonuclease/phosphatase"/>
</dbReference>
<keyword evidence="4" id="KW-0540">Nuclease</keyword>
<dbReference type="RefSeq" id="WP_033522227.1">
    <property type="nucleotide sequence ID" value="NZ_CADAXU010000002.1"/>
</dbReference>
<reference evidence="4 5" key="1">
    <citation type="submission" date="2014-03" db="EMBL/GenBank/DDBJ databases">
        <title>Genomics of Bifidobacteria.</title>
        <authorList>
            <person name="Ventura M."/>
            <person name="Milani C."/>
            <person name="Lugli G.A."/>
        </authorList>
    </citation>
    <scope>NUCLEOTIDE SEQUENCE [LARGE SCALE GENOMIC DNA]</scope>
    <source>
        <strain evidence="4 5">LMG 11341</strain>
    </source>
</reference>
<feature type="transmembrane region" description="Helical" evidence="2">
    <location>
        <begin position="82"/>
        <end position="102"/>
    </location>
</feature>
<proteinExistence type="predicted"/>
<feature type="region of interest" description="Disordered" evidence="1">
    <location>
        <begin position="1"/>
        <end position="48"/>
    </location>
</feature>
<evidence type="ECO:0000256" key="1">
    <source>
        <dbReference type="SAM" id="MobiDB-lite"/>
    </source>
</evidence>
<comment type="caution">
    <text evidence="4">The sequence shown here is derived from an EMBL/GenBank/DDBJ whole genome shotgun (WGS) entry which is preliminary data.</text>
</comment>
<keyword evidence="2" id="KW-1133">Transmembrane helix</keyword>
<keyword evidence="2" id="KW-0472">Membrane</keyword>
<feature type="domain" description="Endonuclease/exonuclease/phosphatase" evidence="3">
    <location>
        <begin position="163"/>
        <end position="373"/>
    </location>
</feature>
<evidence type="ECO:0000256" key="2">
    <source>
        <dbReference type="SAM" id="Phobius"/>
    </source>
</evidence>
<keyword evidence="4" id="KW-0269">Exonuclease</keyword>